<dbReference type="AlphaFoldDB" id="A0A524RR54"/>
<dbReference type="CDD" id="cd07176">
    <property type="entry name" value="terB"/>
    <property type="match status" value="1"/>
</dbReference>
<organism evidence="1 2">
    <name type="scientific">Aphanocapsa feldmannii 277cV</name>
    <dbReference type="NCBI Taxonomy" id="2507553"/>
    <lineage>
        <taxon>Bacteria</taxon>
        <taxon>Bacillati</taxon>
        <taxon>Cyanobacteriota</taxon>
        <taxon>Cyanophyceae</taxon>
        <taxon>Oscillatoriophycideae</taxon>
        <taxon>Chroococcales</taxon>
        <taxon>Microcystaceae</taxon>
        <taxon>Aphanocapsa</taxon>
    </lineage>
</organism>
<dbReference type="Gene3D" id="1.10.3680.10">
    <property type="entry name" value="TerB-like"/>
    <property type="match status" value="1"/>
</dbReference>
<evidence type="ECO:0008006" key="3">
    <source>
        <dbReference type="Google" id="ProtNLM"/>
    </source>
</evidence>
<evidence type="ECO:0000313" key="1">
    <source>
        <dbReference type="EMBL" id="TGG96808.1"/>
    </source>
</evidence>
<sequence>MDSASAFAAVALCAVASDGVLAPQEVSALRRALEYRRPYRGMSEHQMGTLVDGLLRQLRDGGAIALVSEAAAALDHNQCLTAFALAADLIHADRSVVPQEKDYLRGLSDSLQLTREETERILTVMDVLYRDVLGCG</sequence>
<evidence type="ECO:0000313" key="2">
    <source>
        <dbReference type="Proteomes" id="UP000317990"/>
    </source>
</evidence>
<comment type="caution">
    <text evidence="1">The sequence shown here is derived from an EMBL/GenBank/DDBJ whole genome shotgun (WGS) entry which is preliminary data.</text>
</comment>
<accession>A0A524RR54</accession>
<name>A0A524RR54_9CHRO</name>
<dbReference type="InterPro" id="IPR029024">
    <property type="entry name" value="TerB-like"/>
</dbReference>
<reference evidence="1 2" key="1">
    <citation type="journal article" date="2019" name="mSystems">
        <title>Life at home and on the roam: Genomic adaptions reflect the dual lifestyle of an intracellular, facultative symbiont.</title>
        <authorList>
            <person name="Burgsdorf I."/>
        </authorList>
    </citation>
    <scope>NUCLEOTIDE SEQUENCE [LARGE SCALE GENOMIC DNA]</scope>
    <source>
        <strain evidence="1">277cV</strain>
    </source>
</reference>
<gene>
    <name evidence="1" type="ORF">ERJ67_00140</name>
</gene>
<dbReference type="EMBL" id="SRMO01000001">
    <property type="protein sequence ID" value="TGG96808.1"/>
    <property type="molecule type" value="Genomic_DNA"/>
</dbReference>
<protein>
    <recommendedName>
        <fullName evidence="3">Co-chaperone DjlA N-terminal domain-containing protein</fullName>
    </recommendedName>
</protein>
<proteinExistence type="predicted"/>
<dbReference type="SUPFAM" id="SSF158682">
    <property type="entry name" value="TerB-like"/>
    <property type="match status" value="1"/>
</dbReference>
<dbReference type="Proteomes" id="UP000317990">
    <property type="component" value="Unassembled WGS sequence"/>
</dbReference>